<dbReference type="EMBL" id="CP040915">
    <property type="protein sequence ID" value="QDC23799.1"/>
    <property type="molecule type" value="Genomic_DNA"/>
</dbReference>
<dbReference type="FunFam" id="1.10.8.60:FF:000001">
    <property type="entry name" value="ATP-dependent zinc metalloprotease FtsH"/>
    <property type="match status" value="1"/>
</dbReference>
<feature type="domain" description="AAA+ ATPase" evidence="17">
    <location>
        <begin position="224"/>
        <end position="363"/>
    </location>
</feature>
<dbReference type="NCBIfam" id="TIGR01241">
    <property type="entry name" value="FtsH_fam"/>
    <property type="match status" value="1"/>
</dbReference>
<dbReference type="GO" id="GO:0005886">
    <property type="term" value="C:plasma membrane"/>
    <property type="evidence" value="ECO:0007669"/>
    <property type="project" value="UniProtKB-SubCell"/>
</dbReference>
<dbReference type="InterPro" id="IPR027417">
    <property type="entry name" value="P-loop_NTPase"/>
</dbReference>
<evidence type="ECO:0000256" key="15">
    <source>
        <dbReference type="HAMAP-Rule" id="MF_01458"/>
    </source>
</evidence>
<dbReference type="PANTHER" id="PTHR23076:SF97">
    <property type="entry name" value="ATP-DEPENDENT ZINC METALLOPROTEASE YME1L1"/>
    <property type="match status" value="1"/>
</dbReference>
<gene>
    <name evidence="18" type="primary">hflB</name>
    <name evidence="15" type="synonym">ftsH</name>
    <name evidence="18" type="ORF">FE374_03385</name>
</gene>
<feature type="transmembrane region" description="Helical" evidence="15">
    <location>
        <begin position="146"/>
        <end position="166"/>
    </location>
</feature>
<proteinExistence type="inferred from homology"/>
<evidence type="ECO:0000259" key="17">
    <source>
        <dbReference type="SMART" id="SM00382"/>
    </source>
</evidence>
<evidence type="ECO:0000256" key="4">
    <source>
        <dbReference type="ARBA" id="ARBA00022670"/>
    </source>
</evidence>
<dbReference type="PANTHER" id="PTHR23076">
    <property type="entry name" value="METALLOPROTEASE M41 FTSH"/>
    <property type="match status" value="1"/>
</dbReference>
<keyword evidence="6 15" id="KW-0479">Metal-binding</keyword>
<dbReference type="SUPFAM" id="SSF52540">
    <property type="entry name" value="P-loop containing nucleoside triphosphate hydrolases"/>
    <property type="match status" value="1"/>
</dbReference>
<keyword evidence="11 15" id="KW-1133">Transmembrane helix</keyword>
<dbReference type="KEGG" id="gyu:FE374_03385"/>
<dbReference type="InterPro" id="IPR003593">
    <property type="entry name" value="AAA+_ATPase"/>
</dbReference>
<keyword evidence="13 15" id="KW-0472">Membrane</keyword>
<dbReference type="GO" id="GO:0004222">
    <property type="term" value="F:metalloendopeptidase activity"/>
    <property type="evidence" value="ECO:0007669"/>
    <property type="project" value="InterPro"/>
</dbReference>
<feature type="compositionally biased region" description="Polar residues" evidence="16">
    <location>
        <begin position="1"/>
        <end position="11"/>
    </location>
</feature>
<dbReference type="Pfam" id="PF01434">
    <property type="entry name" value="Peptidase_M41"/>
    <property type="match status" value="1"/>
</dbReference>
<sequence>MPTFQAPSSQQRTDRPTARSGTGHDRRPGPGGSPRWQPMWPRWALPFGVVLLLLLSFGPGLLGSQGTEHLSYSTFLSDVRHHDVSSVAVGSQGQVTGVLTSGKDFVTQAPVWALTTTDLSHQLEQAGVHVSAFQQGGSLFQQGGSLAQVVASFLPMLLLIGAMVWMGRRGLASTFRTKAKVSDAERPHTTFDDVAGYDGAKEEVREVVDFLQHPDRYLETGARGPRGVLLVGPPGTGKTLLARAVAGEANVPFYAATGSSFVEIFAGLGASRVRDLFAQARASAPAIVFIDEIDAIGGRRGVAGIAGNDEREQTLNQLLAEMDGFTQNTSVVVLANTNRPEILDPALLRPGRFDRQVTVPLPALADRERILAVHTRDKHLSADVDLHALARGTPGFSGADLANLVNEAALRAARANRRTIRAADFDAARDRLILGRPETSALLPDERRRVAVHESGHAVVAALSPTADPVAKITILPAGTALGATHQLPVDERRLYSEQYLTDLLTVRLAGRAAELVVLGQASTGAADDLAGATQLAQRMVLEYGLSRLGPVAYPPSPTSRLDGGPDRPYADDTQRRVDAEVTRLLNEADERAAALLAGHRSALDKVTHLLLETETVDGAIVYDILHRVATGSPEGPVPSGFAAWLADPSSDTHPFRDTTSRRIQ</sequence>
<dbReference type="OrthoDB" id="9809379at2"/>
<dbReference type="Pfam" id="PF06480">
    <property type="entry name" value="FtsH_ext"/>
    <property type="match status" value="1"/>
</dbReference>
<comment type="function">
    <text evidence="15">Acts as a processive, ATP-dependent zinc metallopeptidase for both cytoplasmic and membrane proteins. Plays a role in the quality control of integral membrane proteins.</text>
</comment>
<keyword evidence="9 15" id="KW-0862">Zinc</keyword>
<evidence type="ECO:0000256" key="7">
    <source>
        <dbReference type="ARBA" id="ARBA00022741"/>
    </source>
</evidence>
<dbReference type="CDD" id="cd19501">
    <property type="entry name" value="RecA-like_FtsH"/>
    <property type="match status" value="1"/>
</dbReference>
<evidence type="ECO:0000256" key="6">
    <source>
        <dbReference type="ARBA" id="ARBA00022723"/>
    </source>
</evidence>
<feature type="region of interest" description="Disordered" evidence="16">
    <location>
        <begin position="1"/>
        <end position="37"/>
    </location>
</feature>
<comment type="subunit">
    <text evidence="15">Homohexamer.</text>
</comment>
<keyword evidence="5 15" id="KW-0812">Transmembrane</keyword>
<evidence type="ECO:0000256" key="12">
    <source>
        <dbReference type="ARBA" id="ARBA00023049"/>
    </source>
</evidence>
<evidence type="ECO:0000256" key="5">
    <source>
        <dbReference type="ARBA" id="ARBA00022692"/>
    </source>
</evidence>
<keyword evidence="4 15" id="KW-0645">Protease</keyword>
<evidence type="ECO:0000256" key="9">
    <source>
        <dbReference type="ARBA" id="ARBA00022833"/>
    </source>
</evidence>
<comment type="similarity">
    <text evidence="14 15">In the central section; belongs to the AAA ATPase family.</text>
</comment>
<feature type="binding site" evidence="15">
    <location>
        <begin position="232"/>
        <end position="239"/>
    </location>
    <ligand>
        <name>ATP</name>
        <dbReference type="ChEBI" id="CHEBI:30616"/>
    </ligand>
</feature>
<feature type="binding site" evidence="15">
    <location>
        <position position="529"/>
    </location>
    <ligand>
        <name>Zn(2+)</name>
        <dbReference type="ChEBI" id="CHEBI:29105"/>
        <note>catalytic</note>
    </ligand>
</feature>
<evidence type="ECO:0000256" key="3">
    <source>
        <dbReference type="ARBA" id="ARBA00022475"/>
    </source>
</evidence>
<feature type="active site" evidence="15">
    <location>
        <position position="454"/>
    </location>
</feature>
<dbReference type="SUPFAM" id="SSF140990">
    <property type="entry name" value="FtsH protease domain-like"/>
    <property type="match status" value="1"/>
</dbReference>
<feature type="transmembrane region" description="Helical" evidence="15">
    <location>
        <begin position="43"/>
        <end position="62"/>
    </location>
</feature>
<dbReference type="Pfam" id="PF17862">
    <property type="entry name" value="AAA_lid_3"/>
    <property type="match status" value="1"/>
</dbReference>
<dbReference type="Gene3D" id="3.40.50.300">
    <property type="entry name" value="P-loop containing nucleotide triphosphate hydrolases"/>
    <property type="match status" value="1"/>
</dbReference>
<evidence type="ECO:0000256" key="10">
    <source>
        <dbReference type="ARBA" id="ARBA00022840"/>
    </source>
</evidence>
<evidence type="ECO:0000256" key="13">
    <source>
        <dbReference type="ARBA" id="ARBA00023136"/>
    </source>
</evidence>
<protein>
    <recommendedName>
        <fullName evidence="15">ATP-dependent zinc metalloprotease FtsH</fullName>
        <ecNumber evidence="15">3.4.24.-</ecNumber>
    </recommendedName>
</protein>
<evidence type="ECO:0000256" key="11">
    <source>
        <dbReference type="ARBA" id="ARBA00022989"/>
    </source>
</evidence>
<dbReference type="GO" id="GO:0016887">
    <property type="term" value="F:ATP hydrolysis activity"/>
    <property type="evidence" value="ECO:0007669"/>
    <property type="project" value="UniProtKB-UniRule"/>
</dbReference>
<dbReference type="SMART" id="SM00382">
    <property type="entry name" value="AAA"/>
    <property type="match status" value="1"/>
</dbReference>
<comment type="cofactor">
    <cofactor evidence="15">
        <name>Zn(2+)</name>
        <dbReference type="ChEBI" id="CHEBI:29105"/>
    </cofactor>
    <text evidence="15">Binds 1 zinc ion per subunit.</text>
</comment>
<dbReference type="Pfam" id="PF00004">
    <property type="entry name" value="AAA"/>
    <property type="match status" value="1"/>
</dbReference>
<dbReference type="InterPro" id="IPR041569">
    <property type="entry name" value="AAA_lid_3"/>
</dbReference>
<dbReference type="GO" id="GO:0006508">
    <property type="term" value="P:proteolysis"/>
    <property type="evidence" value="ECO:0007669"/>
    <property type="project" value="UniProtKB-KW"/>
</dbReference>
<evidence type="ECO:0000313" key="19">
    <source>
        <dbReference type="Proteomes" id="UP000314616"/>
    </source>
</evidence>
<name>A0A5B8BZE6_9MICO</name>
<keyword evidence="3 15" id="KW-1003">Cell membrane</keyword>
<dbReference type="Gene3D" id="3.30.720.210">
    <property type="match status" value="1"/>
</dbReference>
<feature type="binding site" evidence="15">
    <location>
        <position position="453"/>
    </location>
    <ligand>
        <name>Zn(2+)</name>
        <dbReference type="ChEBI" id="CHEBI:29105"/>
        <note>catalytic</note>
    </ligand>
</feature>
<dbReference type="HAMAP" id="MF_01458">
    <property type="entry name" value="FtsH"/>
    <property type="match status" value="1"/>
</dbReference>
<keyword evidence="8 15" id="KW-0378">Hydrolase</keyword>
<dbReference type="EC" id="3.4.24.-" evidence="15"/>
<feature type="region of interest" description="Disordered" evidence="16">
    <location>
        <begin position="646"/>
        <end position="665"/>
    </location>
</feature>
<accession>A0A5B8BZE6</accession>
<dbReference type="Proteomes" id="UP000314616">
    <property type="component" value="Chromosome"/>
</dbReference>
<dbReference type="GO" id="GO:0004176">
    <property type="term" value="F:ATP-dependent peptidase activity"/>
    <property type="evidence" value="ECO:0007669"/>
    <property type="project" value="InterPro"/>
</dbReference>
<dbReference type="InterPro" id="IPR011546">
    <property type="entry name" value="Pept_M41_FtsH_extracell"/>
</dbReference>
<dbReference type="InterPro" id="IPR003959">
    <property type="entry name" value="ATPase_AAA_core"/>
</dbReference>
<evidence type="ECO:0000256" key="2">
    <source>
        <dbReference type="ARBA" id="ARBA00010044"/>
    </source>
</evidence>
<dbReference type="GO" id="GO:0008270">
    <property type="term" value="F:zinc ion binding"/>
    <property type="evidence" value="ECO:0007669"/>
    <property type="project" value="UniProtKB-UniRule"/>
</dbReference>
<feature type="binding site" evidence="15">
    <location>
        <position position="457"/>
    </location>
    <ligand>
        <name>Zn(2+)</name>
        <dbReference type="ChEBI" id="CHEBI:29105"/>
        <note>catalytic</note>
    </ligand>
</feature>
<keyword evidence="7 15" id="KW-0547">Nucleotide-binding</keyword>
<keyword evidence="12 15" id="KW-0482">Metalloprotease</keyword>
<evidence type="ECO:0000256" key="14">
    <source>
        <dbReference type="ARBA" id="ARBA00061570"/>
    </source>
</evidence>
<comment type="similarity">
    <text evidence="2 15">In the C-terminal section; belongs to the peptidase M41 family.</text>
</comment>
<feature type="compositionally biased region" description="Basic and acidic residues" evidence="16">
    <location>
        <begin position="12"/>
        <end position="28"/>
    </location>
</feature>
<evidence type="ECO:0000256" key="16">
    <source>
        <dbReference type="SAM" id="MobiDB-lite"/>
    </source>
</evidence>
<evidence type="ECO:0000256" key="8">
    <source>
        <dbReference type="ARBA" id="ARBA00022801"/>
    </source>
</evidence>
<dbReference type="InterPro" id="IPR005936">
    <property type="entry name" value="FtsH"/>
</dbReference>
<reference evidence="18 19" key="1">
    <citation type="submission" date="2019-05" db="EMBL/GenBank/DDBJ databases">
        <title>Georgenia *** sp. nov., and Georgenia *** sp. nov., isolated from the intestinal contents of plateau pika (Ochotona curzoniae) in the Qinghai-Tibet plateau of China.</title>
        <authorList>
            <person name="Tian Z."/>
        </authorList>
    </citation>
    <scope>NUCLEOTIDE SEQUENCE [LARGE SCALE GENOMIC DNA]</scope>
    <source>
        <strain evidence="18 19">Z443</strain>
    </source>
</reference>
<dbReference type="AlphaFoldDB" id="A0A5B8BZE6"/>
<feature type="region of interest" description="Disordered" evidence="16">
    <location>
        <begin position="553"/>
        <end position="572"/>
    </location>
</feature>
<dbReference type="InterPro" id="IPR000642">
    <property type="entry name" value="Peptidase_M41"/>
</dbReference>
<dbReference type="FunFam" id="3.40.50.300:FF:000001">
    <property type="entry name" value="ATP-dependent zinc metalloprotease FtsH"/>
    <property type="match status" value="1"/>
</dbReference>
<evidence type="ECO:0000256" key="1">
    <source>
        <dbReference type="ARBA" id="ARBA00004370"/>
    </source>
</evidence>
<dbReference type="Gene3D" id="1.10.8.60">
    <property type="match status" value="1"/>
</dbReference>
<organism evidence="18 19">
    <name type="scientific">Georgenia yuyongxinii</name>
    <dbReference type="NCBI Taxonomy" id="2589797"/>
    <lineage>
        <taxon>Bacteria</taxon>
        <taxon>Bacillati</taxon>
        <taxon>Actinomycetota</taxon>
        <taxon>Actinomycetes</taxon>
        <taxon>Micrococcales</taxon>
        <taxon>Bogoriellaceae</taxon>
        <taxon>Georgenia</taxon>
    </lineage>
</organism>
<dbReference type="Gene3D" id="1.20.58.760">
    <property type="entry name" value="Peptidase M41"/>
    <property type="match status" value="1"/>
</dbReference>
<dbReference type="InterPro" id="IPR037219">
    <property type="entry name" value="Peptidase_M41-like"/>
</dbReference>
<evidence type="ECO:0000313" key="18">
    <source>
        <dbReference type="EMBL" id="QDC23799.1"/>
    </source>
</evidence>
<dbReference type="GO" id="GO:0030163">
    <property type="term" value="P:protein catabolic process"/>
    <property type="evidence" value="ECO:0007669"/>
    <property type="project" value="UniProtKB-UniRule"/>
</dbReference>
<feature type="compositionally biased region" description="Basic and acidic residues" evidence="16">
    <location>
        <begin position="654"/>
        <end position="665"/>
    </location>
</feature>
<dbReference type="GO" id="GO:0005524">
    <property type="term" value="F:ATP binding"/>
    <property type="evidence" value="ECO:0007669"/>
    <property type="project" value="UniProtKB-UniRule"/>
</dbReference>
<comment type="subcellular location">
    <subcellularLocation>
        <location evidence="15">Cell membrane</location>
        <topology evidence="15">Multi-pass membrane protein</topology>
        <orientation evidence="15">Cytoplasmic side</orientation>
    </subcellularLocation>
    <subcellularLocation>
        <location evidence="1">Membrane</location>
    </subcellularLocation>
</comment>
<keyword evidence="10 15" id="KW-0067">ATP-binding</keyword>